<reference evidence="4" key="1">
    <citation type="submission" date="2016-03" db="EMBL/GenBank/DDBJ databases">
        <title>Complete genome sequence of the type strain Actinoalloteichus hymeniacidonis DSM 45092.</title>
        <authorList>
            <person name="Schaffert L."/>
            <person name="Albersmeier A."/>
            <person name="Winkler A."/>
            <person name="Kalinowski J."/>
            <person name="Zotchev S."/>
            <person name="Ruckert C."/>
        </authorList>
    </citation>
    <scope>NUCLEOTIDE SEQUENCE [LARGE SCALE GENOMIC DNA]</scope>
    <source>
        <strain evidence="4">HPA177(T) (DSM 45092(T))</strain>
    </source>
</reference>
<sequence>MHTTTEFIETLHREGERFADTAEHVDLTAPVPGCPAWSVRDLVLHLGAVHRWATGYVVEGRTQPEPIAEAPALEDTELAPWLRDGHARLVAALTEAPAELDCWTFLPTGVEPLEFWARRQAYETSVHRVDIEAASGLALSPMAPEFASGGIDEFLRGFQARPSSPVRTETPKTLRILPTDVPAAGWTVSLSADKPPRTERTRDGQPADCTYTGPAMALYLVLYNRLPIDAVQCGGDVSLAQRWRDLTSS</sequence>
<dbReference type="InterPro" id="IPR017517">
    <property type="entry name" value="Maleyloyr_isom"/>
</dbReference>
<dbReference type="InterPro" id="IPR024344">
    <property type="entry name" value="MDMPI_metal-binding"/>
</dbReference>
<dbReference type="InterPro" id="IPR010872">
    <property type="entry name" value="MDMPI_C-term_domain"/>
</dbReference>
<proteinExistence type="predicted"/>
<organism evidence="3 4">
    <name type="scientific">Actinoalloteichus hymeniacidonis</name>
    <dbReference type="NCBI Taxonomy" id="340345"/>
    <lineage>
        <taxon>Bacteria</taxon>
        <taxon>Bacillati</taxon>
        <taxon>Actinomycetota</taxon>
        <taxon>Actinomycetes</taxon>
        <taxon>Pseudonocardiales</taxon>
        <taxon>Pseudonocardiaceae</taxon>
        <taxon>Actinoalloteichus</taxon>
    </lineage>
</organism>
<dbReference type="PANTHER" id="PTHR40758:SF1">
    <property type="entry name" value="CONSERVED PROTEIN"/>
    <property type="match status" value="1"/>
</dbReference>
<accession>A0AAC9MZ14</accession>
<feature type="domain" description="Mycothiol-dependent maleylpyruvate isomerase metal-binding" evidence="2">
    <location>
        <begin position="11"/>
        <end position="132"/>
    </location>
</feature>
<dbReference type="Proteomes" id="UP000095210">
    <property type="component" value="Chromosome"/>
</dbReference>
<evidence type="ECO:0008006" key="5">
    <source>
        <dbReference type="Google" id="ProtNLM"/>
    </source>
</evidence>
<evidence type="ECO:0000259" key="1">
    <source>
        <dbReference type="Pfam" id="PF07398"/>
    </source>
</evidence>
<dbReference type="InterPro" id="IPR034660">
    <property type="entry name" value="DinB/YfiT-like"/>
</dbReference>
<dbReference type="Pfam" id="PF07398">
    <property type="entry name" value="MDMPI_C"/>
    <property type="match status" value="1"/>
</dbReference>
<dbReference type="GO" id="GO:0005886">
    <property type="term" value="C:plasma membrane"/>
    <property type="evidence" value="ECO:0007669"/>
    <property type="project" value="TreeGrafter"/>
</dbReference>
<dbReference type="KEGG" id="ahm:TL08_15380"/>
<dbReference type="NCBIfam" id="TIGR03083">
    <property type="entry name" value="maleylpyruvate isomerase family mycothiol-dependent enzyme"/>
    <property type="match status" value="1"/>
</dbReference>
<dbReference type="Gene3D" id="1.20.120.450">
    <property type="entry name" value="dinb family like domain"/>
    <property type="match status" value="1"/>
</dbReference>
<dbReference type="Pfam" id="PF11716">
    <property type="entry name" value="MDMPI_N"/>
    <property type="match status" value="1"/>
</dbReference>
<dbReference type="PANTHER" id="PTHR40758">
    <property type="entry name" value="CONSERVED PROTEIN"/>
    <property type="match status" value="1"/>
</dbReference>
<evidence type="ECO:0000313" key="4">
    <source>
        <dbReference type="Proteomes" id="UP000095210"/>
    </source>
</evidence>
<dbReference type="GO" id="GO:0046872">
    <property type="term" value="F:metal ion binding"/>
    <property type="evidence" value="ECO:0007669"/>
    <property type="project" value="InterPro"/>
</dbReference>
<dbReference type="RefSeq" id="WP_069849844.1">
    <property type="nucleotide sequence ID" value="NZ_CP014859.1"/>
</dbReference>
<name>A0AAC9MZ14_9PSEU</name>
<evidence type="ECO:0000313" key="3">
    <source>
        <dbReference type="EMBL" id="AOS63885.1"/>
    </source>
</evidence>
<dbReference type="SUPFAM" id="SSF109854">
    <property type="entry name" value="DinB/YfiT-like putative metalloenzymes"/>
    <property type="match status" value="1"/>
</dbReference>
<protein>
    <recommendedName>
        <fullName evidence="5">Maleylpyruvate isomerase family mycothiol-dependent enzyme</fullName>
    </recommendedName>
</protein>
<gene>
    <name evidence="3" type="ORF">TL08_15380</name>
</gene>
<feature type="domain" description="MDMPI C-terminal" evidence="1">
    <location>
        <begin position="145"/>
        <end position="242"/>
    </location>
</feature>
<keyword evidence="4" id="KW-1185">Reference proteome</keyword>
<dbReference type="EMBL" id="CP014859">
    <property type="protein sequence ID" value="AOS63885.1"/>
    <property type="molecule type" value="Genomic_DNA"/>
</dbReference>
<dbReference type="AlphaFoldDB" id="A0AAC9MZ14"/>
<evidence type="ECO:0000259" key="2">
    <source>
        <dbReference type="Pfam" id="PF11716"/>
    </source>
</evidence>